<evidence type="ECO:0000256" key="1">
    <source>
        <dbReference type="SAM" id="MobiDB-lite"/>
    </source>
</evidence>
<dbReference type="Proteomes" id="UP000177798">
    <property type="component" value="Chromosome 14"/>
</dbReference>
<dbReference type="EMBL" id="CP017827">
    <property type="protein sequence ID" value="APA15049.1"/>
    <property type="molecule type" value="Genomic_DNA"/>
</dbReference>
<gene>
    <name evidence="2" type="ORF">sscle_14g098190</name>
</gene>
<dbReference type="RefSeq" id="XP_001585358.1">
    <property type="nucleotide sequence ID" value="XM_001585308.1"/>
</dbReference>
<protein>
    <submittedName>
        <fullName evidence="2">Uncharacterized protein</fullName>
    </submittedName>
</protein>
<sequence>MVTTKNDVKDLEVEVDWELENEAIFTATNPEDDLDEVEDLEKRRALILVQSTIQCMVTTSDTPLSSNITGSKPQTTVSIGTPLTRVPEGRKKATSSIR</sequence>
<organism evidence="2 3">
    <name type="scientific">Sclerotinia sclerotiorum (strain ATCC 18683 / 1980 / Ss-1)</name>
    <name type="common">White mold</name>
    <name type="synonym">Whetzelinia sclerotiorum</name>
    <dbReference type="NCBI Taxonomy" id="665079"/>
    <lineage>
        <taxon>Eukaryota</taxon>
        <taxon>Fungi</taxon>
        <taxon>Dikarya</taxon>
        <taxon>Ascomycota</taxon>
        <taxon>Pezizomycotina</taxon>
        <taxon>Leotiomycetes</taxon>
        <taxon>Helotiales</taxon>
        <taxon>Sclerotiniaceae</taxon>
        <taxon>Sclerotinia</taxon>
    </lineage>
</organism>
<name>A0A1D9QJJ4_SCLS1</name>
<evidence type="ECO:0000313" key="2">
    <source>
        <dbReference type="EMBL" id="APA15049.1"/>
    </source>
</evidence>
<accession>A0A1D9QJJ4</accession>
<dbReference type="VEuPathDB" id="FungiDB:sscle_14g098190"/>
<feature type="region of interest" description="Disordered" evidence="1">
    <location>
        <begin position="61"/>
        <end position="98"/>
    </location>
</feature>
<dbReference type="KEGG" id="ssl:SS1G_13597"/>
<reference evidence="3" key="1">
    <citation type="journal article" date="2017" name="Genome Biol. Evol.">
        <title>The complete genome sequence of the phytopathogenic fungus Sclerotinia sclerotiorum reveals insights into the genome architecture of broad host range pathogens.</title>
        <authorList>
            <person name="Derbyshire M."/>
            <person name="Denton-Giles M."/>
            <person name="Hegedus D."/>
            <person name="Seifbarghy S."/>
            <person name="Rollins J."/>
            <person name="van Kan J."/>
            <person name="Seidl M.F."/>
            <person name="Faino L."/>
            <person name="Mbengue M."/>
            <person name="Navaud O."/>
            <person name="Raffaele S."/>
            <person name="Hammond-Kosack K."/>
            <person name="Heard S."/>
            <person name="Oliver R."/>
        </authorList>
    </citation>
    <scope>NUCLEOTIDE SEQUENCE [LARGE SCALE GENOMIC DNA]</scope>
    <source>
        <strain evidence="3">ATCC 18683 / 1980 / Ss-1</strain>
    </source>
</reference>
<dbReference type="AlphaFoldDB" id="A0A1D9QJJ4"/>
<proteinExistence type="predicted"/>
<evidence type="ECO:0000313" key="3">
    <source>
        <dbReference type="Proteomes" id="UP000177798"/>
    </source>
</evidence>
<feature type="compositionally biased region" description="Polar residues" evidence="1">
    <location>
        <begin position="61"/>
        <end position="81"/>
    </location>
</feature>